<feature type="compositionally biased region" description="Low complexity" evidence="2">
    <location>
        <begin position="194"/>
        <end position="203"/>
    </location>
</feature>
<sequence>MLIKHKIDDSYYVRISPNSLDLDNEAVAEAIKSSGDLSKTWTLSTLRDLDHFLTDLYNNLVRPASSELPIGAITYLQKGRHNKEEETGLDWQPAILTIDYQNFVVSTLSSMFNDRATRQDEEIGYEDMIDAAQRLIENALAFSDLKEQDMPTLPTVAEYMEALNNDDDLTITAKRFDSQQHRLSTQEAVDQAFSESSEPVSEQSPEHGDSNETKQGNQLSVTEQTQEEVREPPVPVETTPFNETIDPIELALDNLQTNVPLFELSGNQLAVEAQSDQYVAYRENEAKRNANIFLASNSRELDSAARSNLLKLVKDSKHQITDRLQEIMDRDWQTPLKAEFAKQSETTLKEELTEQQKERREQYDRDVDTENSRHEQALVELKSNYGTDLQGLRTSITETVRQRFAQQEKEALESYSSAIIAQIQTLQDNANQELLTQVEDKVNQFVIQNTKTIQQLRTQLDENMVKSRSTWLAEHNKALVAEAQRTSAQAKAHDVDVLQRQVDQLQATNDDLRQKHQKSIADNITQVSKLETQLDSTKQQLADWQENAKLLATHTSTAAVETAQPASEPRIEQLEAQVNDFKTRLERQQKLNQQRAHNPWKTALLSTVGVLALLGIGGGSFVAGQTIRGKHQETKTKPTTQKPLAEQSSVRLQHSSVSSANQDKDSADSSSAPAATSTSRLDDRYHVGDQIQVSINGMTQTVPITDVKNDGVNVDFNHQTYFVQIP</sequence>
<dbReference type="RefSeq" id="WP_147651519.1">
    <property type="nucleotide sequence ID" value="NZ_CP042383.1"/>
</dbReference>
<feature type="compositionally biased region" description="Low complexity" evidence="2">
    <location>
        <begin position="637"/>
        <end position="661"/>
    </location>
</feature>
<feature type="region of interest" description="Disordered" evidence="2">
    <location>
        <begin position="343"/>
        <end position="372"/>
    </location>
</feature>
<protein>
    <submittedName>
        <fullName evidence="3">Uncharacterized protein</fullName>
    </submittedName>
</protein>
<feature type="region of interest" description="Disordered" evidence="2">
    <location>
        <begin position="181"/>
        <end position="241"/>
    </location>
</feature>
<proteinExistence type="predicted"/>
<dbReference type="AlphaFoldDB" id="A0A5B8T1I1"/>
<feature type="compositionally biased region" description="Low complexity" evidence="2">
    <location>
        <begin position="668"/>
        <end position="679"/>
    </location>
</feature>
<gene>
    <name evidence="3" type="ORF">FGL85_07415</name>
</gene>
<evidence type="ECO:0000313" key="3">
    <source>
        <dbReference type="EMBL" id="QEA42347.1"/>
    </source>
</evidence>
<dbReference type="EMBL" id="CP042383">
    <property type="protein sequence ID" value="QEA42347.1"/>
    <property type="molecule type" value="Genomic_DNA"/>
</dbReference>
<accession>A0A5B8T1I1</accession>
<feature type="coiled-coil region" evidence="1">
    <location>
        <begin position="488"/>
        <end position="547"/>
    </location>
</feature>
<organism evidence="3 4">
    <name type="scientific">Leuconostoc pseudomesenteroides</name>
    <dbReference type="NCBI Taxonomy" id="33968"/>
    <lineage>
        <taxon>Bacteria</taxon>
        <taxon>Bacillati</taxon>
        <taxon>Bacillota</taxon>
        <taxon>Bacilli</taxon>
        <taxon>Lactobacillales</taxon>
        <taxon>Lactobacillaceae</taxon>
        <taxon>Leuconostoc</taxon>
    </lineage>
</organism>
<dbReference type="Proteomes" id="UP000321296">
    <property type="component" value="Chromosome"/>
</dbReference>
<evidence type="ECO:0000256" key="1">
    <source>
        <dbReference type="SAM" id="Coils"/>
    </source>
</evidence>
<feature type="region of interest" description="Disordered" evidence="2">
    <location>
        <begin position="628"/>
        <end position="685"/>
    </location>
</feature>
<evidence type="ECO:0000313" key="4">
    <source>
        <dbReference type="Proteomes" id="UP000321296"/>
    </source>
</evidence>
<reference evidence="3 4" key="1">
    <citation type="submission" date="2019-06" db="EMBL/GenBank/DDBJ databases">
        <title>Genome analyses of bacteria isolated from kimchi.</title>
        <authorList>
            <person name="Lee S."/>
            <person name="Ahn S."/>
            <person name="Roh S."/>
        </authorList>
    </citation>
    <scope>NUCLEOTIDE SEQUENCE [LARGE SCALE GENOMIC DNA]</scope>
    <source>
        <strain evidence="3 4">CBA3630</strain>
    </source>
</reference>
<dbReference type="KEGG" id="lpse:FGL85_07415"/>
<keyword evidence="1" id="KW-0175">Coiled coil</keyword>
<name>A0A5B8T1I1_LEUPS</name>
<evidence type="ECO:0000256" key="2">
    <source>
        <dbReference type="SAM" id="MobiDB-lite"/>
    </source>
</evidence>